<reference evidence="1" key="1">
    <citation type="submission" date="2020-03" db="EMBL/GenBank/DDBJ databases">
        <title>The deep terrestrial virosphere.</title>
        <authorList>
            <person name="Holmfeldt K."/>
            <person name="Nilsson E."/>
            <person name="Simone D."/>
            <person name="Lopez-Fernandez M."/>
            <person name="Wu X."/>
            <person name="de Brujin I."/>
            <person name="Lundin D."/>
            <person name="Andersson A."/>
            <person name="Bertilsson S."/>
            <person name="Dopson M."/>
        </authorList>
    </citation>
    <scope>NUCLEOTIDE SEQUENCE</scope>
    <source>
        <strain evidence="1">TM448B03012</strain>
    </source>
</reference>
<name>A0A6M3XWE5_9ZZZZ</name>
<dbReference type="AlphaFoldDB" id="A0A6M3XWE5"/>
<sequence>MIMKIKQLYDEKMQLRQAFEVSLTANEMIALREKAFEDEMTIEQTLEDVIGNEITA</sequence>
<accession>A0A6M3XWE5</accession>
<organism evidence="1">
    <name type="scientific">viral metagenome</name>
    <dbReference type="NCBI Taxonomy" id="1070528"/>
    <lineage>
        <taxon>unclassified sequences</taxon>
        <taxon>metagenomes</taxon>
        <taxon>organismal metagenomes</taxon>
    </lineage>
</organism>
<dbReference type="EMBL" id="MT144984">
    <property type="protein sequence ID" value="QJI02220.1"/>
    <property type="molecule type" value="Genomic_DNA"/>
</dbReference>
<protein>
    <submittedName>
        <fullName evidence="1">Uncharacterized protein</fullName>
    </submittedName>
</protein>
<proteinExistence type="predicted"/>
<evidence type="ECO:0000313" key="1">
    <source>
        <dbReference type="EMBL" id="QJI02220.1"/>
    </source>
</evidence>
<gene>
    <name evidence="1" type="ORF">TM448B03012_0004</name>
</gene>